<dbReference type="Proteomes" id="UP000435187">
    <property type="component" value="Unassembled WGS sequence"/>
</dbReference>
<feature type="domain" description="N-acetyltransferase" evidence="1">
    <location>
        <begin position="10"/>
        <end position="174"/>
    </location>
</feature>
<dbReference type="Gene3D" id="3.40.630.30">
    <property type="match status" value="1"/>
</dbReference>
<reference evidence="2 3" key="1">
    <citation type="submission" date="2019-10" db="EMBL/GenBank/DDBJ databases">
        <title>Gracilibacillus salitolerans sp. nov., a moderate halophile isolated from a saline soil in northwest China.</title>
        <authorList>
            <person name="Gan L."/>
        </authorList>
    </citation>
    <scope>NUCLEOTIDE SEQUENCE [LARGE SCALE GENOMIC DNA]</scope>
    <source>
        <strain evidence="2 3">TP2-8</strain>
    </source>
</reference>
<accession>A0A6N7QZS2</accession>
<proteinExistence type="predicted"/>
<evidence type="ECO:0000259" key="1">
    <source>
        <dbReference type="PROSITE" id="PS51186"/>
    </source>
</evidence>
<keyword evidence="2" id="KW-0808">Transferase</keyword>
<dbReference type="GO" id="GO:0005737">
    <property type="term" value="C:cytoplasm"/>
    <property type="evidence" value="ECO:0007669"/>
    <property type="project" value="TreeGrafter"/>
</dbReference>
<dbReference type="RefSeq" id="WP_153834977.1">
    <property type="nucleotide sequence ID" value="NZ_JBHUMW010000047.1"/>
</dbReference>
<evidence type="ECO:0000313" key="2">
    <source>
        <dbReference type="EMBL" id="MRI66230.1"/>
    </source>
</evidence>
<dbReference type="PROSITE" id="PS51186">
    <property type="entry name" value="GNAT"/>
    <property type="match status" value="1"/>
</dbReference>
<keyword evidence="3" id="KW-1185">Reference proteome</keyword>
<sequence>MIQHLYTKRLHLRKMTSEDAASLFTIWSDSDVTAFMNITNFTTKEQAEEMISFLDRLAQDHKAIRFTIIERNANEIIGSCGYNSLDFENKKAEIGYEIAKKHWGKGFAPEAISTLMDYAYNRLDFHRIEAKVEPENVNSVRVLDKLGFTYEGTLRQSEKAKDKFIDLQMYSKLKTD</sequence>
<dbReference type="EMBL" id="WJEE01000013">
    <property type="protein sequence ID" value="MRI66230.1"/>
    <property type="molecule type" value="Genomic_DNA"/>
</dbReference>
<comment type="caution">
    <text evidence="2">The sequence shown here is derived from an EMBL/GenBank/DDBJ whole genome shotgun (WGS) entry which is preliminary data.</text>
</comment>
<evidence type="ECO:0000313" key="3">
    <source>
        <dbReference type="Proteomes" id="UP000435187"/>
    </source>
</evidence>
<dbReference type="PANTHER" id="PTHR43792">
    <property type="entry name" value="GNAT FAMILY, PUTATIVE (AFU_ORTHOLOGUE AFUA_3G00765)-RELATED-RELATED"/>
    <property type="match status" value="1"/>
</dbReference>
<name>A0A6N7QZS2_9BACI</name>
<dbReference type="GO" id="GO:0008999">
    <property type="term" value="F:protein-N-terminal-alanine acetyltransferase activity"/>
    <property type="evidence" value="ECO:0007669"/>
    <property type="project" value="TreeGrafter"/>
</dbReference>
<protein>
    <submittedName>
        <fullName evidence="2">GNAT family N-acetyltransferase</fullName>
    </submittedName>
</protein>
<dbReference type="Pfam" id="PF13302">
    <property type="entry name" value="Acetyltransf_3"/>
    <property type="match status" value="1"/>
</dbReference>
<gene>
    <name evidence="2" type="ORF">GH885_07700</name>
</gene>
<dbReference type="SUPFAM" id="SSF55729">
    <property type="entry name" value="Acyl-CoA N-acyltransferases (Nat)"/>
    <property type="match status" value="1"/>
</dbReference>
<organism evidence="2 3">
    <name type="scientific">Gracilibacillus thailandensis</name>
    <dbReference type="NCBI Taxonomy" id="563735"/>
    <lineage>
        <taxon>Bacteria</taxon>
        <taxon>Bacillati</taxon>
        <taxon>Bacillota</taxon>
        <taxon>Bacilli</taxon>
        <taxon>Bacillales</taxon>
        <taxon>Bacillaceae</taxon>
        <taxon>Gracilibacillus</taxon>
    </lineage>
</organism>
<dbReference type="PANTHER" id="PTHR43792:SF9">
    <property type="entry name" value="RIBOSOMAL-PROTEIN-ALANINE ACETYLTRANSFERASE"/>
    <property type="match status" value="1"/>
</dbReference>
<dbReference type="AlphaFoldDB" id="A0A6N7QZS2"/>
<dbReference type="InterPro" id="IPR051531">
    <property type="entry name" value="N-acetyltransferase"/>
</dbReference>
<dbReference type="InterPro" id="IPR000182">
    <property type="entry name" value="GNAT_dom"/>
</dbReference>
<dbReference type="InterPro" id="IPR016181">
    <property type="entry name" value="Acyl_CoA_acyltransferase"/>
</dbReference>